<evidence type="ECO:0000313" key="9">
    <source>
        <dbReference type="Proteomes" id="UP001321486"/>
    </source>
</evidence>
<feature type="region of interest" description="Disordered" evidence="6">
    <location>
        <begin position="335"/>
        <end position="400"/>
    </location>
</feature>
<dbReference type="Pfam" id="PF03453">
    <property type="entry name" value="MoeA_N"/>
    <property type="match status" value="1"/>
</dbReference>
<protein>
    <recommendedName>
        <fullName evidence="5">Molybdopterin molybdenumtransferase</fullName>
        <ecNumber evidence="5">2.10.1.1</ecNumber>
    </recommendedName>
</protein>
<evidence type="ECO:0000256" key="2">
    <source>
        <dbReference type="ARBA" id="ARBA00010763"/>
    </source>
</evidence>
<dbReference type="Gene3D" id="2.170.190.11">
    <property type="entry name" value="Molybdopterin biosynthesis moea protein, domain 3"/>
    <property type="match status" value="1"/>
</dbReference>
<dbReference type="Proteomes" id="UP001321486">
    <property type="component" value="Chromosome"/>
</dbReference>
<name>A0ABM8GMH7_9MICO</name>
<dbReference type="PANTHER" id="PTHR10192">
    <property type="entry name" value="MOLYBDOPTERIN BIOSYNTHESIS PROTEIN"/>
    <property type="match status" value="1"/>
</dbReference>
<feature type="domain" description="MoaB/Mog" evidence="7">
    <location>
        <begin position="187"/>
        <end position="326"/>
    </location>
</feature>
<organism evidence="8 9">
    <name type="scientific">Frondihabitans sucicola</name>
    <dbReference type="NCBI Taxonomy" id="1268041"/>
    <lineage>
        <taxon>Bacteria</taxon>
        <taxon>Bacillati</taxon>
        <taxon>Actinomycetota</taxon>
        <taxon>Actinomycetes</taxon>
        <taxon>Micrococcales</taxon>
        <taxon>Microbacteriaceae</taxon>
        <taxon>Frondihabitans</taxon>
    </lineage>
</organism>
<keyword evidence="9" id="KW-1185">Reference proteome</keyword>
<dbReference type="SMART" id="SM00852">
    <property type="entry name" value="MoCF_biosynth"/>
    <property type="match status" value="1"/>
</dbReference>
<keyword evidence="5" id="KW-0501">Molybdenum cofactor biosynthesis</keyword>
<comment type="pathway">
    <text evidence="5">Cofactor biosynthesis; molybdopterin biosynthesis.</text>
</comment>
<evidence type="ECO:0000256" key="5">
    <source>
        <dbReference type="RuleBase" id="RU365090"/>
    </source>
</evidence>
<dbReference type="SUPFAM" id="SSF53218">
    <property type="entry name" value="Molybdenum cofactor biosynthesis proteins"/>
    <property type="match status" value="1"/>
</dbReference>
<keyword evidence="5" id="KW-0479">Metal-binding</keyword>
<dbReference type="InterPro" id="IPR038987">
    <property type="entry name" value="MoeA-like"/>
</dbReference>
<reference evidence="9" key="1">
    <citation type="journal article" date="2019" name="Int. J. Syst. Evol. Microbiol.">
        <title>The Global Catalogue of Microorganisms (GCM) 10K type strain sequencing project: providing services to taxonomists for standard genome sequencing and annotation.</title>
        <authorList>
            <consortium name="The Broad Institute Genomics Platform"/>
            <consortium name="The Broad Institute Genome Sequencing Center for Infectious Disease"/>
            <person name="Wu L."/>
            <person name="Ma J."/>
        </authorList>
    </citation>
    <scope>NUCLEOTIDE SEQUENCE [LARGE SCALE GENOMIC DNA]</scope>
    <source>
        <strain evidence="9">NBRC 108728</strain>
    </source>
</reference>
<dbReference type="InterPro" id="IPR001453">
    <property type="entry name" value="MoaB/Mog_dom"/>
</dbReference>
<gene>
    <name evidence="8" type="ORF">GCM10025867_18200</name>
</gene>
<sequence>MRTIEEHSRQIGALVDSALAGRSSHRVELAETGLARGVLAADVVSGIDLPPFDNSQMDGYAVASADLAEGAAALRVAARIPAGHAPGSLARGTAAPIMTGAPIPDGADAVVQIERADPASFLPEGPGHVVTLPGPIAPGTFVRRSGSDLPRGRVLFPQGTSLGAPQWGSLVAAGVDSVLVVDRPRILLVSTGEELAAAGRPLEPATIYDANGASMSAALTEAGAEVVLERVGDDPEALLAVVRRHAGVDLIVTTGGVSEGAYEVVRETFGPRGVTFGAVAMQPGGPQGWGSLAVDDASVPVVCFPGNPVSALISFEAFLRAPLLRAGVGRCLGASRRRSWPREPTHRPASTRSGAGASTRPAAPASSAGRARTCCTRTRWPRTSSTSRSESAGSKRATRS</sequence>
<keyword evidence="5" id="KW-0460">Magnesium</keyword>
<accession>A0ABM8GMH7</accession>
<dbReference type="CDD" id="cd00887">
    <property type="entry name" value="MoeA"/>
    <property type="match status" value="1"/>
</dbReference>
<dbReference type="Pfam" id="PF00994">
    <property type="entry name" value="MoCF_biosynth"/>
    <property type="match status" value="1"/>
</dbReference>
<dbReference type="EC" id="2.10.1.1" evidence="5"/>
<keyword evidence="3 5" id="KW-0500">Molybdenum</keyword>
<comment type="catalytic activity">
    <reaction evidence="4">
        <text>adenylyl-molybdopterin + molybdate = Mo-molybdopterin + AMP + H(+)</text>
        <dbReference type="Rhea" id="RHEA:35047"/>
        <dbReference type="ChEBI" id="CHEBI:15378"/>
        <dbReference type="ChEBI" id="CHEBI:36264"/>
        <dbReference type="ChEBI" id="CHEBI:62727"/>
        <dbReference type="ChEBI" id="CHEBI:71302"/>
        <dbReference type="ChEBI" id="CHEBI:456215"/>
        <dbReference type="EC" id="2.10.1.1"/>
    </reaction>
</comment>
<feature type="compositionally biased region" description="Low complexity" evidence="6">
    <location>
        <begin position="352"/>
        <end position="400"/>
    </location>
</feature>
<keyword evidence="5" id="KW-0808">Transferase</keyword>
<dbReference type="InterPro" id="IPR036425">
    <property type="entry name" value="MoaB/Mog-like_dom_sf"/>
</dbReference>
<dbReference type="Gene3D" id="3.40.980.10">
    <property type="entry name" value="MoaB/Mog-like domain"/>
    <property type="match status" value="1"/>
</dbReference>
<evidence type="ECO:0000256" key="4">
    <source>
        <dbReference type="ARBA" id="ARBA00047317"/>
    </source>
</evidence>
<evidence type="ECO:0000256" key="3">
    <source>
        <dbReference type="ARBA" id="ARBA00022505"/>
    </source>
</evidence>
<evidence type="ECO:0000313" key="8">
    <source>
        <dbReference type="EMBL" id="BDZ49579.1"/>
    </source>
</evidence>
<evidence type="ECO:0000256" key="6">
    <source>
        <dbReference type="SAM" id="MobiDB-lite"/>
    </source>
</evidence>
<dbReference type="PANTHER" id="PTHR10192:SF5">
    <property type="entry name" value="GEPHYRIN"/>
    <property type="match status" value="1"/>
</dbReference>
<dbReference type="InterPro" id="IPR005110">
    <property type="entry name" value="MoeA_linker/N"/>
</dbReference>
<evidence type="ECO:0000259" key="7">
    <source>
        <dbReference type="SMART" id="SM00852"/>
    </source>
</evidence>
<dbReference type="SUPFAM" id="SSF63882">
    <property type="entry name" value="MoeA N-terminal region -like"/>
    <property type="match status" value="1"/>
</dbReference>
<dbReference type="Gene3D" id="3.90.105.10">
    <property type="entry name" value="Molybdopterin biosynthesis moea protein, domain 2"/>
    <property type="match status" value="1"/>
</dbReference>
<dbReference type="EMBL" id="AP027732">
    <property type="protein sequence ID" value="BDZ49579.1"/>
    <property type="molecule type" value="Genomic_DNA"/>
</dbReference>
<comment type="function">
    <text evidence="1 5">Catalyzes the insertion of molybdate into adenylated molybdopterin with the concomitant release of AMP.</text>
</comment>
<comment type="similarity">
    <text evidence="2 5">Belongs to the MoeA family.</text>
</comment>
<evidence type="ECO:0000256" key="1">
    <source>
        <dbReference type="ARBA" id="ARBA00002901"/>
    </source>
</evidence>
<proteinExistence type="inferred from homology"/>
<comment type="cofactor">
    <cofactor evidence="5">
        <name>Mg(2+)</name>
        <dbReference type="ChEBI" id="CHEBI:18420"/>
    </cofactor>
</comment>
<dbReference type="InterPro" id="IPR036135">
    <property type="entry name" value="MoeA_linker/N_sf"/>
</dbReference>